<name>A0A426ELD1_ECOLX</name>
<dbReference type="AlphaFoldDB" id="A0A426ELD1"/>
<organism evidence="1 2">
    <name type="scientific">Escherichia coli</name>
    <dbReference type="NCBI Taxonomy" id="562"/>
    <lineage>
        <taxon>Bacteria</taxon>
        <taxon>Pseudomonadati</taxon>
        <taxon>Pseudomonadota</taxon>
        <taxon>Gammaproteobacteria</taxon>
        <taxon>Enterobacterales</taxon>
        <taxon>Enterobacteriaceae</taxon>
        <taxon>Escherichia</taxon>
    </lineage>
</organism>
<evidence type="ECO:0000313" key="2">
    <source>
        <dbReference type="Proteomes" id="UP000272662"/>
    </source>
</evidence>
<reference evidence="1 2" key="1">
    <citation type="submission" date="2018-11" db="EMBL/GenBank/DDBJ databases">
        <title>E. coli isolates of the female bladder.</title>
        <authorList>
            <person name="Garretto A."/>
            <person name="Miller-Ensminger T."/>
            <person name="Wolfe A.J."/>
            <person name="Putonti C."/>
        </authorList>
    </citation>
    <scope>NUCLEOTIDE SEQUENCE [LARGE SCALE GENOMIC DNA]</scope>
    <source>
        <strain evidence="1 2">UMB1727</strain>
    </source>
</reference>
<dbReference type="Proteomes" id="UP000272662">
    <property type="component" value="Unassembled WGS sequence"/>
</dbReference>
<dbReference type="EMBL" id="RRVG01000061">
    <property type="protein sequence ID" value="RRL37930.1"/>
    <property type="molecule type" value="Genomic_DNA"/>
</dbReference>
<protein>
    <submittedName>
        <fullName evidence="1">Uncharacterized protein</fullName>
    </submittedName>
</protein>
<accession>A0A426ELD1</accession>
<gene>
    <name evidence="1" type="ORF">DU321_26015</name>
</gene>
<evidence type="ECO:0000313" key="1">
    <source>
        <dbReference type="EMBL" id="RRL37930.1"/>
    </source>
</evidence>
<sequence length="91" mass="10842">MISYQGLVRTFPKASVLFVTSLVTSPDTTQRKKSCSMSGLSLLNICPVRYERFLVFFSHEVMYNLLQDNPVLEQRYDNFKFEFIETVYYWY</sequence>
<comment type="caution">
    <text evidence="1">The sequence shown here is derived from an EMBL/GenBank/DDBJ whole genome shotgun (WGS) entry which is preliminary data.</text>
</comment>
<proteinExistence type="predicted"/>